<reference evidence="3 4" key="1">
    <citation type="submission" date="2024-04" db="EMBL/GenBank/DDBJ databases">
        <authorList>
            <person name="Rising A."/>
            <person name="Reimegard J."/>
            <person name="Sonavane S."/>
            <person name="Akerstrom W."/>
            <person name="Nylinder S."/>
            <person name="Hedman E."/>
            <person name="Kallberg Y."/>
        </authorList>
    </citation>
    <scope>NUCLEOTIDE SEQUENCE [LARGE SCALE GENOMIC DNA]</scope>
</reference>
<feature type="compositionally biased region" description="Polar residues" evidence="1">
    <location>
        <begin position="313"/>
        <end position="330"/>
    </location>
</feature>
<name>A0AAV2AF58_9ARAC</name>
<dbReference type="InterPro" id="IPR011705">
    <property type="entry name" value="BACK"/>
</dbReference>
<dbReference type="InterPro" id="IPR011333">
    <property type="entry name" value="SKP1/BTB/POZ_sf"/>
</dbReference>
<keyword evidence="4" id="KW-1185">Reference proteome</keyword>
<accession>A0AAV2AF58</accession>
<dbReference type="PROSITE" id="PS50097">
    <property type="entry name" value="BTB"/>
    <property type="match status" value="1"/>
</dbReference>
<gene>
    <name evidence="3" type="ORF">LARSCL_LOCUS11780</name>
</gene>
<organism evidence="3 4">
    <name type="scientific">Larinioides sclopetarius</name>
    <dbReference type="NCBI Taxonomy" id="280406"/>
    <lineage>
        <taxon>Eukaryota</taxon>
        <taxon>Metazoa</taxon>
        <taxon>Ecdysozoa</taxon>
        <taxon>Arthropoda</taxon>
        <taxon>Chelicerata</taxon>
        <taxon>Arachnida</taxon>
        <taxon>Araneae</taxon>
        <taxon>Araneomorphae</taxon>
        <taxon>Entelegynae</taxon>
        <taxon>Araneoidea</taxon>
        <taxon>Araneidae</taxon>
        <taxon>Larinioides</taxon>
    </lineage>
</organism>
<dbReference type="SMART" id="SM00225">
    <property type="entry name" value="BTB"/>
    <property type="match status" value="1"/>
</dbReference>
<dbReference type="Gene3D" id="1.25.40.420">
    <property type="match status" value="1"/>
</dbReference>
<dbReference type="Pfam" id="PF07707">
    <property type="entry name" value="BACK"/>
    <property type="match status" value="1"/>
</dbReference>
<dbReference type="SUPFAM" id="SSF54695">
    <property type="entry name" value="POZ domain"/>
    <property type="match status" value="1"/>
</dbReference>
<evidence type="ECO:0000313" key="4">
    <source>
        <dbReference type="Proteomes" id="UP001497382"/>
    </source>
</evidence>
<protein>
    <recommendedName>
        <fullName evidence="2">BTB domain-containing protein</fullName>
    </recommendedName>
</protein>
<dbReference type="SUPFAM" id="SSF49599">
    <property type="entry name" value="TRAF domain-like"/>
    <property type="match status" value="1"/>
</dbReference>
<dbReference type="Pfam" id="PF00651">
    <property type="entry name" value="BTB"/>
    <property type="match status" value="1"/>
</dbReference>
<dbReference type="InterPro" id="IPR000210">
    <property type="entry name" value="BTB/POZ_dom"/>
</dbReference>
<dbReference type="Proteomes" id="UP001497382">
    <property type="component" value="Unassembled WGS sequence"/>
</dbReference>
<dbReference type="Gene3D" id="2.60.210.10">
    <property type="entry name" value="Apoptosis, Tumor Necrosis Factor Receptor Associated Protein 2, Chain A"/>
    <property type="match status" value="1"/>
</dbReference>
<evidence type="ECO:0000256" key="1">
    <source>
        <dbReference type="SAM" id="MobiDB-lite"/>
    </source>
</evidence>
<dbReference type="PANTHER" id="PTHR24413">
    <property type="entry name" value="SPECKLE-TYPE POZ PROTEIN"/>
    <property type="match status" value="1"/>
</dbReference>
<feature type="domain" description="BTB" evidence="2">
    <location>
        <begin position="394"/>
        <end position="461"/>
    </location>
</feature>
<dbReference type="InterPro" id="IPR008974">
    <property type="entry name" value="TRAF-like"/>
</dbReference>
<proteinExistence type="predicted"/>
<dbReference type="CDD" id="cd18186">
    <property type="entry name" value="BTB_POZ_ZBTB_KLHL-like"/>
    <property type="match status" value="1"/>
</dbReference>
<dbReference type="AlphaFoldDB" id="A0AAV2AF58"/>
<evidence type="ECO:0000313" key="3">
    <source>
        <dbReference type="EMBL" id="CAL1281790.1"/>
    </source>
</evidence>
<feature type="region of interest" description="Disordered" evidence="1">
    <location>
        <begin position="303"/>
        <end position="330"/>
    </location>
</feature>
<sequence>MEQGFSFFWWIENYSYFAKYQDEPLYSPNFTPEGLNETSWCLLFNSREFDISVMRSSDDAGPESVLLKVEISVMKMDGSILSSEECENTFRKGDEWGYFYSLLELQALAGINTDWLRGDTLGVRCRMWRSGESVRMVSRCTARTRIGIEKISFLHRVENFSSLKLGEKRILWIPSPSDAGCVFTSTLCLAKNFRNEEAISLKMSYSFHNYKLCTQKPSLINVSGNIREVLESDDRLSYFLVPPNLTRQFLFDNRKEYLPNDELSLLCECTFYTGVNHGKIEEILHDLPLAVFEQRYSIPHSKNDRKAAEKLSSLPSASEDTKLNYSGQRPTDVNLKENTISISKNAASISLYGIYNQVTNKDLHQKKFNAAEKLFACPNVQDDLKALYNDQLLTDIVFKTATKTFSAHKNVLCARSSVFRAMLADDMKEKNIDCIKVEDLGNETVQRLLLFLYSDSLEELQWESAVQLYYAADKYAIEKLKFLCSSFLVEDLSTSTASELLLLADTHNDTELKQVVEDFILQHEREVFDSDEWEKLSETNPHLVVKTMKLKYKKEKGGK</sequence>
<dbReference type="EMBL" id="CAXIEN010000149">
    <property type="protein sequence ID" value="CAL1281790.1"/>
    <property type="molecule type" value="Genomic_DNA"/>
</dbReference>
<comment type="caution">
    <text evidence="3">The sequence shown here is derived from an EMBL/GenBank/DDBJ whole genome shotgun (WGS) entry which is preliminary data.</text>
</comment>
<dbReference type="Gene3D" id="3.30.710.10">
    <property type="entry name" value="Potassium Channel Kv1.1, Chain A"/>
    <property type="match status" value="1"/>
</dbReference>
<evidence type="ECO:0000259" key="2">
    <source>
        <dbReference type="PROSITE" id="PS50097"/>
    </source>
</evidence>